<sequence length="291" mass="33073">MNTRELIATRCICCDSTHLQRSPAVLMPFVALRVFGHEPVQITEEWGLRDLKQGTAYTLCSSLQCQDCGALFLDYRFTDAQMAALYHNYRDEMYNSQRIRFEPGYVNVVAHYHQRAAYLSEVESWLAQYLPTNPAVLDWGGDTGINSLFRERNRLLHIFDISGVELVPGAERVDVAALSQQHYDLVMCSQVLEHVSYPQELVAQMLPAVGPQTLLYLEVPHEALVREHPGSLELAPLKRHWHEHVNFYSEAALRQLLARAGLEVVEVLYLPVDVGWTRAEIMGVLARRAAV</sequence>
<evidence type="ECO:0000313" key="2">
    <source>
        <dbReference type="Proteomes" id="UP000269134"/>
    </source>
</evidence>
<gene>
    <name evidence="1" type="ORF">EA795_13755</name>
</gene>
<dbReference type="Pfam" id="PF13489">
    <property type="entry name" value="Methyltransf_23"/>
    <property type="match status" value="1"/>
</dbReference>
<organism evidence="1 2">
    <name type="scientific">Stutzerimonas nitrititolerans</name>
    <dbReference type="NCBI Taxonomy" id="2482751"/>
    <lineage>
        <taxon>Bacteria</taxon>
        <taxon>Pseudomonadati</taxon>
        <taxon>Pseudomonadota</taxon>
        <taxon>Gammaproteobacteria</taxon>
        <taxon>Pseudomonadales</taxon>
        <taxon>Pseudomonadaceae</taxon>
        <taxon>Stutzerimonas</taxon>
    </lineage>
</organism>
<dbReference type="Gene3D" id="3.40.50.150">
    <property type="entry name" value="Vaccinia Virus protein VP39"/>
    <property type="match status" value="1"/>
</dbReference>
<comment type="caution">
    <text evidence="1">The sequence shown here is derived from an EMBL/GenBank/DDBJ whole genome shotgun (WGS) entry which is preliminary data.</text>
</comment>
<dbReference type="GO" id="GO:0008168">
    <property type="term" value="F:methyltransferase activity"/>
    <property type="evidence" value="ECO:0007669"/>
    <property type="project" value="UniProtKB-KW"/>
</dbReference>
<reference evidence="1 2" key="1">
    <citation type="submission" date="2018-10" db="EMBL/GenBank/DDBJ databases">
        <title>Pseudomonas sp. GL14 genome.</title>
        <authorList>
            <person name="Peng J."/>
            <person name="Liu Z.-P."/>
        </authorList>
    </citation>
    <scope>NUCLEOTIDE SEQUENCE [LARGE SCALE GENOMIC DNA]</scope>
    <source>
        <strain evidence="1 2">GL14</strain>
    </source>
</reference>
<dbReference type="EMBL" id="RFFL01000010">
    <property type="protein sequence ID" value="RMI00290.1"/>
    <property type="molecule type" value="Genomic_DNA"/>
</dbReference>
<dbReference type="SUPFAM" id="SSF53335">
    <property type="entry name" value="S-adenosyl-L-methionine-dependent methyltransferases"/>
    <property type="match status" value="1"/>
</dbReference>
<accession>A0ABX9V3P9</accession>
<dbReference type="Proteomes" id="UP000269134">
    <property type="component" value="Unassembled WGS sequence"/>
</dbReference>
<name>A0ABX9V3P9_9GAMM</name>
<dbReference type="GO" id="GO:0032259">
    <property type="term" value="P:methylation"/>
    <property type="evidence" value="ECO:0007669"/>
    <property type="project" value="UniProtKB-KW"/>
</dbReference>
<keyword evidence="1" id="KW-0808">Transferase</keyword>
<protein>
    <submittedName>
        <fullName evidence="1">Class I SAM-dependent methyltransferase</fullName>
    </submittedName>
</protein>
<dbReference type="InterPro" id="IPR029063">
    <property type="entry name" value="SAM-dependent_MTases_sf"/>
</dbReference>
<evidence type="ECO:0000313" key="1">
    <source>
        <dbReference type="EMBL" id="RMI00290.1"/>
    </source>
</evidence>
<keyword evidence="1" id="KW-0489">Methyltransferase</keyword>
<keyword evidence="2" id="KW-1185">Reference proteome</keyword>
<proteinExistence type="predicted"/>